<name>A0ABN2IWG0_9ACTN</name>
<evidence type="ECO:0000256" key="4">
    <source>
        <dbReference type="ARBA" id="ARBA00023136"/>
    </source>
</evidence>
<feature type="domain" description="NfeD-like C-terminal" evidence="6">
    <location>
        <begin position="82"/>
        <end position="140"/>
    </location>
</feature>
<dbReference type="InterPro" id="IPR052165">
    <property type="entry name" value="Membrane_assoc_protease"/>
</dbReference>
<dbReference type="Proteomes" id="UP001500618">
    <property type="component" value="Unassembled WGS sequence"/>
</dbReference>
<sequence>MAWLIWLVLAAGLAVVEIFSLDFVFIMLAAGALAAAGGAALGAGLPIQLALFVAVAGLALVLVRPIAKRQISQGPTLRHGAAALVGETAKVLQRVGPESGLVKVAGQEWTARPFDATQQIEIGETVHVLKIQGATALVWKEP</sequence>
<comment type="caution">
    <text evidence="7">The sequence shown here is derived from an EMBL/GenBank/DDBJ whole genome shotgun (WGS) entry which is preliminary data.</text>
</comment>
<keyword evidence="8" id="KW-1185">Reference proteome</keyword>
<accession>A0ABN2IWG0</accession>
<reference evidence="7 8" key="1">
    <citation type="journal article" date="2019" name="Int. J. Syst. Evol. Microbiol.">
        <title>The Global Catalogue of Microorganisms (GCM) 10K type strain sequencing project: providing services to taxonomists for standard genome sequencing and annotation.</title>
        <authorList>
            <consortium name="The Broad Institute Genomics Platform"/>
            <consortium name="The Broad Institute Genome Sequencing Center for Infectious Disease"/>
            <person name="Wu L."/>
            <person name="Ma J."/>
        </authorList>
    </citation>
    <scope>NUCLEOTIDE SEQUENCE [LARGE SCALE GENOMIC DNA]</scope>
    <source>
        <strain evidence="7 8">JCM 14718</strain>
    </source>
</reference>
<protein>
    <submittedName>
        <fullName evidence="7">NfeD family protein</fullName>
    </submittedName>
</protein>
<dbReference type="PANTHER" id="PTHR33507:SF3">
    <property type="entry name" value="INNER MEMBRANE PROTEIN YBBJ"/>
    <property type="match status" value="1"/>
</dbReference>
<organism evidence="7 8">
    <name type="scientific">Fodinicola feengrottensis</name>
    <dbReference type="NCBI Taxonomy" id="435914"/>
    <lineage>
        <taxon>Bacteria</taxon>
        <taxon>Bacillati</taxon>
        <taxon>Actinomycetota</taxon>
        <taxon>Actinomycetes</taxon>
        <taxon>Mycobacteriales</taxon>
        <taxon>Fodinicola</taxon>
    </lineage>
</organism>
<evidence type="ECO:0000313" key="7">
    <source>
        <dbReference type="EMBL" id="GAA1713144.1"/>
    </source>
</evidence>
<evidence type="ECO:0000259" key="6">
    <source>
        <dbReference type="Pfam" id="PF01957"/>
    </source>
</evidence>
<dbReference type="EMBL" id="BAAANY010000038">
    <property type="protein sequence ID" value="GAA1713144.1"/>
    <property type="molecule type" value="Genomic_DNA"/>
</dbReference>
<proteinExistence type="predicted"/>
<evidence type="ECO:0000256" key="3">
    <source>
        <dbReference type="ARBA" id="ARBA00022989"/>
    </source>
</evidence>
<feature type="transmembrane region" description="Helical" evidence="5">
    <location>
        <begin position="44"/>
        <end position="63"/>
    </location>
</feature>
<keyword evidence="2 5" id="KW-0812">Transmembrane</keyword>
<evidence type="ECO:0000256" key="1">
    <source>
        <dbReference type="ARBA" id="ARBA00004141"/>
    </source>
</evidence>
<dbReference type="InterPro" id="IPR002810">
    <property type="entry name" value="NfeD-like_C"/>
</dbReference>
<comment type="subcellular location">
    <subcellularLocation>
        <location evidence="1">Membrane</location>
        <topology evidence="1">Multi-pass membrane protein</topology>
    </subcellularLocation>
</comment>
<keyword evidence="4 5" id="KW-0472">Membrane</keyword>
<evidence type="ECO:0000256" key="5">
    <source>
        <dbReference type="SAM" id="Phobius"/>
    </source>
</evidence>
<dbReference type="Pfam" id="PF01957">
    <property type="entry name" value="NfeD"/>
    <property type="match status" value="1"/>
</dbReference>
<dbReference type="Gene3D" id="2.40.50.140">
    <property type="entry name" value="Nucleic acid-binding proteins"/>
    <property type="match status" value="1"/>
</dbReference>
<dbReference type="PANTHER" id="PTHR33507">
    <property type="entry name" value="INNER MEMBRANE PROTEIN YBBJ"/>
    <property type="match status" value="1"/>
</dbReference>
<dbReference type="SUPFAM" id="SSF141322">
    <property type="entry name" value="NfeD domain-like"/>
    <property type="match status" value="1"/>
</dbReference>
<evidence type="ECO:0000313" key="8">
    <source>
        <dbReference type="Proteomes" id="UP001500618"/>
    </source>
</evidence>
<evidence type="ECO:0000256" key="2">
    <source>
        <dbReference type="ARBA" id="ARBA00022692"/>
    </source>
</evidence>
<dbReference type="RefSeq" id="WP_163568947.1">
    <property type="nucleotide sequence ID" value="NZ_BAAANY010000038.1"/>
</dbReference>
<keyword evidence="3 5" id="KW-1133">Transmembrane helix</keyword>
<gene>
    <name evidence="7" type="ORF">GCM10009765_72800</name>
</gene>
<dbReference type="InterPro" id="IPR012340">
    <property type="entry name" value="NA-bd_OB-fold"/>
</dbReference>